<accession>A0A0A8ZMA6</accession>
<organism evidence="1">
    <name type="scientific">Arundo donax</name>
    <name type="common">Giant reed</name>
    <name type="synonym">Donax arundinaceus</name>
    <dbReference type="NCBI Taxonomy" id="35708"/>
    <lineage>
        <taxon>Eukaryota</taxon>
        <taxon>Viridiplantae</taxon>
        <taxon>Streptophyta</taxon>
        <taxon>Embryophyta</taxon>
        <taxon>Tracheophyta</taxon>
        <taxon>Spermatophyta</taxon>
        <taxon>Magnoliopsida</taxon>
        <taxon>Liliopsida</taxon>
        <taxon>Poales</taxon>
        <taxon>Poaceae</taxon>
        <taxon>PACMAD clade</taxon>
        <taxon>Arundinoideae</taxon>
        <taxon>Arundineae</taxon>
        <taxon>Arundo</taxon>
    </lineage>
</organism>
<protein>
    <submittedName>
        <fullName evidence="1">Uncharacterized protein</fullName>
    </submittedName>
</protein>
<proteinExistence type="predicted"/>
<sequence>MLISISLVRIHFWIYFCDPSVGIWVNSSTKWSSWSYISTLFV</sequence>
<reference evidence="1" key="1">
    <citation type="submission" date="2014-09" db="EMBL/GenBank/DDBJ databases">
        <authorList>
            <person name="Magalhaes I.L.F."/>
            <person name="Oliveira U."/>
            <person name="Santos F.R."/>
            <person name="Vidigal T.H.D.A."/>
            <person name="Brescovit A.D."/>
            <person name="Santos A.J."/>
        </authorList>
    </citation>
    <scope>NUCLEOTIDE SEQUENCE</scope>
    <source>
        <tissue evidence="1">Shoot tissue taken approximately 20 cm above the soil surface</tissue>
    </source>
</reference>
<name>A0A0A8ZMA6_ARUDO</name>
<reference evidence="1" key="2">
    <citation type="journal article" date="2015" name="Data Brief">
        <title>Shoot transcriptome of the giant reed, Arundo donax.</title>
        <authorList>
            <person name="Barrero R.A."/>
            <person name="Guerrero F.D."/>
            <person name="Moolhuijzen P."/>
            <person name="Goolsby J.A."/>
            <person name="Tidwell J."/>
            <person name="Bellgard S.E."/>
            <person name="Bellgard M.I."/>
        </authorList>
    </citation>
    <scope>NUCLEOTIDE SEQUENCE</scope>
    <source>
        <tissue evidence="1">Shoot tissue taken approximately 20 cm above the soil surface</tissue>
    </source>
</reference>
<dbReference type="AlphaFoldDB" id="A0A0A8ZMA6"/>
<evidence type="ECO:0000313" key="1">
    <source>
        <dbReference type="EMBL" id="JAD38823.1"/>
    </source>
</evidence>
<dbReference type="EMBL" id="GBRH01259072">
    <property type="protein sequence ID" value="JAD38823.1"/>
    <property type="molecule type" value="Transcribed_RNA"/>
</dbReference>